<evidence type="ECO:0000313" key="2">
    <source>
        <dbReference type="EMBL" id="MCZ3371356.1"/>
    </source>
</evidence>
<evidence type="ECO:0000313" key="3">
    <source>
        <dbReference type="Proteomes" id="UP001068021"/>
    </source>
</evidence>
<dbReference type="AlphaFoldDB" id="A0A9E5DM08"/>
<dbReference type="Proteomes" id="UP001068021">
    <property type="component" value="Unassembled WGS sequence"/>
</dbReference>
<dbReference type="EMBL" id="JAPVES010000024">
    <property type="protein sequence ID" value="MCZ3371356.1"/>
    <property type="molecule type" value="Genomic_DNA"/>
</dbReference>
<evidence type="ECO:0008006" key="4">
    <source>
        <dbReference type="Google" id="ProtNLM"/>
    </source>
</evidence>
<organism evidence="2">
    <name type="scientific">Methanobacterium veterum</name>
    <dbReference type="NCBI Taxonomy" id="408577"/>
    <lineage>
        <taxon>Archaea</taxon>
        <taxon>Methanobacteriati</taxon>
        <taxon>Methanobacteriota</taxon>
        <taxon>Methanomada group</taxon>
        <taxon>Methanobacteria</taxon>
        <taxon>Methanobacteriales</taxon>
        <taxon>Methanobacteriaceae</taxon>
        <taxon>Methanobacterium</taxon>
    </lineage>
</organism>
<gene>
    <name evidence="2" type="ORF">O3H35_01775</name>
    <name evidence="1" type="ORF">O3H54_08355</name>
</gene>
<sequence>MNNDRIVPDTEENAARCRCPDCPAYNECIKKENLSSVPGAVQNVKSTKEDAYVCTVPMK</sequence>
<dbReference type="EMBL" id="JAPVER010000020">
    <property type="protein sequence ID" value="MCZ3365891.1"/>
    <property type="molecule type" value="Genomic_DNA"/>
</dbReference>
<proteinExistence type="predicted"/>
<evidence type="ECO:0000313" key="1">
    <source>
        <dbReference type="EMBL" id="MCZ3365891.1"/>
    </source>
</evidence>
<dbReference type="RefSeq" id="WP_048081730.1">
    <property type="nucleotide sequence ID" value="NZ_JAPVER010000020.1"/>
</dbReference>
<reference evidence="2" key="1">
    <citation type="submission" date="2022-12" db="EMBL/GenBank/DDBJ databases">
        <title>Reclassification of two methanogenic archaea species isolated from the Kolyma lowland permafrost.</title>
        <authorList>
            <person name="Trubitsyn V.E."/>
            <person name="Rivkina E.M."/>
            <person name="Shcherbakova V.A."/>
        </authorList>
    </citation>
    <scope>NUCLEOTIDE SEQUENCE</scope>
    <source>
        <strain evidence="1">M2</strain>
        <strain evidence="2">MK4</strain>
    </source>
</reference>
<name>A0A9E5DM08_9EURY</name>
<dbReference type="Proteomes" id="UP001074446">
    <property type="component" value="Unassembled WGS sequence"/>
</dbReference>
<accession>A0A9E5DM08</accession>
<protein>
    <recommendedName>
        <fullName evidence="4">DUF2769 domain-containing protein</fullName>
    </recommendedName>
</protein>
<keyword evidence="3" id="KW-1185">Reference proteome</keyword>
<comment type="caution">
    <text evidence="2">The sequence shown here is derived from an EMBL/GenBank/DDBJ whole genome shotgun (WGS) entry which is preliminary data.</text>
</comment>